<keyword evidence="3" id="KW-0677">Repeat</keyword>
<dbReference type="Proteomes" id="UP000011115">
    <property type="component" value="Unassembled WGS sequence"/>
</dbReference>
<evidence type="ECO:0000256" key="4">
    <source>
        <dbReference type="ARBA" id="ARBA00022821"/>
    </source>
</evidence>
<evidence type="ECO:0000256" key="1">
    <source>
        <dbReference type="ARBA" id="ARBA00008894"/>
    </source>
</evidence>
<dbReference type="HOGENOM" id="CLU_000427_1_1_1"/>
<dbReference type="InterPro" id="IPR042197">
    <property type="entry name" value="Apaf_helical"/>
</dbReference>
<dbReference type="GO" id="GO:0006952">
    <property type="term" value="P:defense response"/>
    <property type="evidence" value="ECO:0007669"/>
    <property type="project" value="UniProtKB-KW"/>
</dbReference>
<dbReference type="SUPFAM" id="SSF52540">
    <property type="entry name" value="P-loop containing nucleoside triphosphate hydrolases"/>
    <property type="match status" value="1"/>
</dbReference>
<keyword evidence="5" id="KW-0067">ATP-binding</keyword>
<dbReference type="Pfam" id="PF00931">
    <property type="entry name" value="NB-ARC"/>
    <property type="match status" value="1"/>
</dbReference>
<dbReference type="PRINTS" id="PR00364">
    <property type="entry name" value="DISEASERSIST"/>
</dbReference>
<dbReference type="PaxDb" id="4113-PGSC0003DMT400028241"/>
<evidence type="ECO:0000259" key="6">
    <source>
        <dbReference type="Pfam" id="PF00931"/>
    </source>
</evidence>
<keyword evidence="8" id="KW-1185">Reference proteome</keyword>
<keyword evidence="5" id="KW-0547">Nucleotide-binding</keyword>
<dbReference type="Gene3D" id="1.10.10.10">
    <property type="entry name" value="Winged helix-like DNA-binding domain superfamily/Winged helix DNA-binding domain"/>
    <property type="match status" value="1"/>
</dbReference>
<dbReference type="Gene3D" id="3.40.50.300">
    <property type="entry name" value="P-loop containing nucleotide triphosphate hydrolases"/>
    <property type="match status" value="1"/>
</dbReference>
<dbReference type="EnsemblPlants" id="PGSC0003DMT400028241">
    <property type="protein sequence ID" value="PGSC0003DMT400028241"/>
    <property type="gene ID" value="PGSC0003DMG400010886"/>
</dbReference>
<dbReference type="GO" id="GO:0043531">
    <property type="term" value="F:ADP binding"/>
    <property type="evidence" value="ECO:0007669"/>
    <property type="project" value="InterPro"/>
</dbReference>
<dbReference type="GO" id="GO:0005524">
    <property type="term" value="F:ATP binding"/>
    <property type="evidence" value="ECO:0007669"/>
    <property type="project" value="UniProtKB-KW"/>
</dbReference>
<comment type="similarity">
    <text evidence="1">Belongs to the disease resistance NB-LRR family.</text>
</comment>
<dbReference type="InParanoid" id="M1AQV6"/>
<dbReference type="PANTHER" id="PTHR33463:SF198">
    <property type="entry name" value="RPP4C3"/>
    <property type="match status" value="1"/>
</dbReference>
<dbReference type="InterPro" id="IPR027417">
    <property type="entry name" value="P-loop_NTPase"/>
</dbReference>
<feature type="domain" description="NB-ARC" evidence="6">
    <location>
        <begin position="154"/>
        <end position="321"/>
    </location>
</feature>
<dbReference type="PANTHER" id="PTHR33463">
    <property type="entry name" value="NB-ARC DOMAIN-CONTAINING PROTEIN-RELATED"/>
    <property type="match status" value="1"/>
</dbReference>
<dbReference type="InterPro" id="IPR036388">
    <property type="entry name" value="WH-like_DNA-bd_sf"/>
</dbReference>
<reference evidence="8" key="1">
    <citation type="journal article" date="2011" name="Nature">
        <title>Genome sequence and analysis of the tuber crop potato.</title>
        <authorList>
            <consortium name="The Potato Genome Sequencing Consortium"/>
        </authorList>
    </citation>
    <scope>NUCLEOTIDE SEQUENCE [LARGE SCALE GENOMIC DNA]</scope>
    <source>
        <strain evidence="8">cv. DM1-3 516 R44</strain>
    </source>
</reference>
<evidence type="ECO:0000256" key="2">
    <source>
        <dbReference type="ARBA" id="ARBA00022614"/>
    </source>
</evidence>
<dbReference type="InterPro" id="IPR002182">
    <property type="entry name" value="NB-ARC"/>
</dbReference>
<organism evidence="7 8">
    <name type="scientific">Solanum tuberosum</name>
    <name type="common">Potato</name>
    <dbReference type="NCBI Taxonomy" id="4113"/>
    <lineage>
        <taxon>Eukaryota</taxon>
        <taxon>Viridiplantae</taxon>
        <taxon>Streptophyta</taxon>
        <taxon>Embryophyta</taxon>
        <taxon>Tracheophyta</taxon>
        <taxon>Spermatophyta</taxon>
        <taxon>Magnoliopsida</taxon>
        <taxon>eudicotyledons</taxon>
        <taxon>Gunneridae</taxon>
        <taxon>Pentapetalae</taxon>
        <taxon>asterids</taxon>
        <taxon>lamiids</taxon>
        <taxon>Solanales</taxon>
        <taxon>Solanaceae</taxon>
        <taxon>Solanoideae</taxon>
        <taxon>Solaneae</taxon>
        <taxon>Solanum</taxon>
    </lineage>
</organism>
<keyword evidence="2" id="KW-0433">Leucine-rich repeat</keyword>
<dbReference type="ExpressionAtlas" id="M1AQV6">
    <property type="expression patterns" value="baseline"/>
</dbReference>
<evidence type="ECO:0000313" key="8">
    <source>
        <dbReference type="Proteomes" id="UP000011115"/>
    </source>
</evidence>
<dbReference type="Gramene" id="PGSC0003DMT400028241">
    <property type="protein sequence ID" value="PGSC0003DMT400028241"/>
    <property type="gene ID" value="PGSC0003DMG400010886"/>
</dbReference>
<proteinExistence type="inferred from homology"/>
<dbReference type="InterPro" id="IPR050905">
    <property type="entry name" value="Plant_NBS-LRR"/>
</dbReference>
<protein>
    <submittedName>
        <fullName evidence="7">Cc-nbs-lrr resistance protein</fullName>
    </submittedName>
</protein>
<dbReference type="OMA" id="CELMADW"/>
<keyword evidence="4" id="KW-0611">Plant defense</keyword>
<reference evidence="7" key="2">
    <citation type="submission" date="2015-06" db="UniProtKB">
        <authorList>
            <consortium name="EnsemblPlants"/>
        </authorList>
    </citation>
    <scope>IDENTIFICATION</scope>
    <source>
        <strain evidence="7">DM1-3 516 R44</strain>
    </source>
</reference>
<dbReference type="eggNOG" id="KOG4658">
    <property type="taxonomic scope" value="Eukaryota"/>
</dbReference>
<evidence type="ECO:0000256" key="5">
    <source>
        <dbReference type="ARBA" id="ARBA00022840"/>
    </source>
</evidence>
<dbReference type="Gene3D" id="1.10.8.430">
    <property type="entry name" value="Helical domain of apoptotic protease-activating factors"/>
    <property type="match status" value="1"/>
</dbReference>
<evidence type="ECO:0000256" key="3">
    <source>
        <dbReference type="ARBA" id="ARBA00022737"/>
    </source>
</evidence>
<evidence type="ECO:0000313" key="7">
    <source>
        <dbReference type="EnsemblPlants" id="PGSC0003DMT400028241"/>
    </source>
</evidence>
<name>M1AQV6_SOLTU</name>
<accession>M1AQV6</accession>
<sequence length="528" mass="59915">MEFLSTLVGNVTGCLMQPIERGIRYLYYYNTNMTSMGKESQKLKNRKSDVQRRAEDARGNLQLISLTGEAWLESVDTTIAQVEGVMGRTAEVEKGCFYGWCPNLNSRYSLSRRAKKITEELTKLQTEGEVISFDRRVLSEAIYSNNGEEFDSRKQKEEEVMEALRDDGVTMIGICGLDGVGKTTLVEKIRQKAKHERLLDDIVMVTVSQQPDLKKLQGEIARGVGMTLEGDDLLSRGDRLRTRLMPQDSLILIILDDVWKALHDLKKLGIPSGSNHNHQCKVTFTTLFRSVCEATGAQKIMDVGMFSEEEAWFLFRQKVGDFVDESSLHGIAKEVAKECKGLPLAIITVAGALKKLKTMPSWDCALKQLRSAETRIIPEVPTELYIPLSLSYDYLESNEAKNLFLLCSLFEEDSNILPEELLRYGKGLCIFSEIGNLEHARNTVCLLLETLKDCFLLTQGSRRKCVRMHDVVRDFALYIASEGKHIFMVSHDVDSERFPSRKSYEQYTHMSIVANKFEELPRPVFVQN</sequence>
<dbReference type="AlphaFoldDB" id="M1AQV6"/>